<keyword evidence="3" id="KW-0378">Hydrolase</keyword>
<dbReference type="GO" id="GO:0016020">
    <property type="term" value="C:membrane"/>
    <property type="evidence" value="ECO:0007669"/>
    <property type="project" value="UniProtKB-SubCell"/>
</dbReference>
<protein>
    <submittedName>
        <fullName evidence="7">GTPase Der</fullName>
    </submittedName>
</protein>
<dbReference type="PANTHER" id="PTHR10465:SF0">
    <property type="entry name" value="SARCALUMENIN"/>
    <property type="match status" value="1"/>
</dbReference>
<accession>A0A2R8B6H4</accession>
<dbReference type="RefSeq" id="WP_108852596.1">
    <property type="nucleotide sequence ID" value="NZ_OMOQ01000001.1"/>
</dbReference>
<dbReference type="PANTHER" id="PTHR10465">
    <property type="entry name" value="TRANSMEMBRANE GTPASE FZO1"/>
    <property type="match status" value="1"/>
</dbReference>
<comment type="subcellular location">
    <subcellularLocation>
        <location evidence="1">Membrane</location>
    </subcellularLocation>
</comment>
<dbReference type="OrthoDB" id="7927795at2"/>
<organism evidence="7 8">
    <name type="scientific">Albidovulum aquaemixtae</name>
    <dbReference type="NCBI Taxonomy" id="1542388"/>
    <lineage>
        <taxon>Bacteria</taxon>
        <taxon>Pseudomonadati</taxon>
        <taxon>Pseudomonadota</taxon>
        <taxon>Alphaproteobacteria</taxon>
        <taxon>Rhodobacterales</taxon>
        <taxon>Paracoccaceae</taxon>
        <taxon>Albidovulum</taxon>
    </lineage>
</organism>
<evidence type="ECO:0000256" key="2">
    <source>
        <dbReference type="ARBA" id="ARBA00022741"/>
    </source>
</evidence>
<evidence type="ECO:0000256" key="1">
    <source>
        <dbReference type="ARBA" id="ARBA00004370"/>
    </source>
</evidence>
<keyword evidence="2" id="KW-0547">Nucleotide-binding</keyword>
<keyword evidence="8" id="KW-1185">Reference proteome</keyword>
<dbReference type="Gene3D" id="3.40.50.300">
    <property type="entry name" value="P-loop containing nucleotide triphosphate hydrolases"/>
    <property type="match status" value="1"/>
</dbReference>
<name>A0A2R8B6H4_9RHOB</name>
<evidence type="ECO:0000313" key="8">
    <source>
        <dbReference type="Proteomes" id="UP000244924"/>
    </source>
</evidence>
<feature type="domain" description="Dynamin N-terminal" evidence="6">
    <location>
        <begin position="71"/>
        <end position="300"/>
    </location>
</feature>
<dbReference type="InterPro" id="IPR027094">
    <property type="entry name" value="Mitofusin_fam"/>
</dbReference>
<evidence type="ECO:0000313" key="7">
    <source>
        <dbReference type="EMBL" id="SPH18238.1"/>
    </source>
</evidence>
<evidence type="ECO:0000259" key="6">
    <source>
        <dbReference type="Pfam" id="PF00350"/>
    </source>
</evidence>
<keyword evidence="5" id="KW-0472">Membrane</keyword>
<evidence type="ECO:0000256" key="4">
    <source>
        <dbReference type="ARBA" id="ARBA00023134"/>
    </source>
</evidence>
<sequence>MNAPGDIAEPVEALAPESTLIRSAFSGLQSFADRIQKLETAADAIADAGGETARAATRKLKHQIRSFEPSVTMIGQVKAGKTTLVNALAGWPGLLPADINPWTSVVTSLHLDPATRSGAGKAKFRFFDEEEWDRLLNRGGRVGELAARAGADRELEKVRRQLEEMREKSRQRLGRKFELLMGQAHEYGYVDEELVQRYVCLGDDLDGNNSTDKQQGRFADITKSADLYLGHPELPYRLCIRDTPGVNDTFMIREQITVNAIRGSRLCVVVLSAHQTLSTVDMALIRLISNIRSREVIIFVNRIDELNDPVRETEEIRQSIVATLKALNGPTDAEIIFGSAFWAVHALSQTYKDLGTASSKSLVDWAEHQLLTGYIPGTVQETIWRLSGIPALCEAISSRISSGEGAEFEERIVRSARNIANGIEASRQVMSKRMNGESVTPVAPADIGSELDAIAARNLDLLDAELSKLISGLESRLASARRSFLGRATASLVRHLEHYGDREIWQYEPAGLRLLLGSAYRVFAAKSVNASEKVFAATAAEIQNLYAAAFQLSDASAALEAPVAPNPPPPVILGSTIALDVKGNWWTNWWRRRRSYEEFAEEYSELIDAEIEPFVVSLRAEHAEAYAHTVRHVLTEFIGTQRSHLLDLANRTEIGVEKLRQDAEAAAPDRRDTLSDTVAFLSEFKPQSEWRAAE</sequence>
<dbReference type="SUPFAM" id="SSF52540">
    <property type="entry name" value="P-loop containing nucleoside triphosphate hydrolases"/>
    <property type="match status" value="1"/>
</dbReference>
<dbReference type="EMBL" id="OMOQ01000001">
    <property type="protein sequence ID" value="SPH18238.1"/>
    <property type="molecule type" value="Genomic_DNA"/>
</dbReference>
<dbReference type="GO" id="GO:0005525">
    <property type="term" value="F:GTP binding"/>
    <property type="evidence" value="ECO:0007669"/>
    <property type="project" value="UniProtKB-KW"/>
</dbReference>
<keyword evidence="4" id="KW-0342">GTP-binding</keyword>
<dbReference type="InterPro" id="IPR027417">
    <property type="entry name" value="P-loop_NTPase"/>
</dbReference>
<reference evidence="7 8" key="1">
    <citation type="submission" date="2018-03" db="EMBL/GenBank/DDBJ databases">
        <authorList>
            <person name="Keele B.F."/>
        </authorList>
    </citation>
    <scope>NUCLEOTIDE SEQUENCE [LARGE SCALE GENOMIC DNA]</scope>
    <source>
        <strain evidence="7 8">CECT 8626</strain>
    </source>
</reference>
<dbReference type="InterPro" id="IPR045063">
    <property type="entry name" value="Dynamin_N"/>
</dbReference>
<dbReference type="AlphaFoldDB" id="A0A2R8B6H4"/>
<dbReference type="GO" id="GO:0003924">
    <property type="term" value="F:GTPase activity"/>
    <property type="evidence" value="ECO:0007669"/>
    <property type="project" value="InterPro"/>
</dbReference>
<gene>
    <name evidence="7" type="primary">der_2</name>
    <name evidence="7" type="ORF">DEA8626_01770</name>
</gene>
<proteinExistence type="predicted"/>
<evidence type="ECO:0000256" key="5">
    <source>
        <dbReference type="ARBA" id="ARBA00023136"/>
    </source>
</evidence>
<evidence type="ECO:0000256" key="3">
    <source>
        <dbReference type="ARBA" id="ARBA00022801"/>
    </source>
</evidence>
<dbReference type="Pfam" id="PF00350">
    <property type="entry name" value="Dynamin_N"/>
    <property type="match status" value="1"/>
</dbReference>
<dbReference type="Proteomes" id="UP000244924">
    <property type="component" value="Unassembled WGS sequence"/>
</dbReference>